<evidence type="ECO:0000313" key="4">
    <source>
        <dbReference type="Proteomes" id="UP000310158"/>
    </source>
</evidence>
<protein>
    <submittedName>
        <fullName evidence="3">Uncharacterized protein</fullName>
    </submittedName>
</protein>
<feature type="region of interest" description="Disordered" evidence="1">
    <location>
        <begin position="305"/>
        <end position="359"/>
    </location>
</feature>
<sequence length="501" mass="52978">MSAVISGFRIGKAGSPFHHHKVKRANAACSTGGFYQSPSSGQSIEYTTPLNISWDISCLDTNAVDIYLYAPGATTSRIHVWENVYFPTGSYQTNLEPRWWNSSSSVHLQLTIVQRGMAPFLATLPAGPVFTATYTAPSSGQTPAVADVSKADSGVTVVSNMPSTSHGLSKGKVAAAVIIPLLVIIALIAAAYFKLSRARGKEKRKRWSEAVDKRMSTISTDWKSISAAGASAAIRNSMAIPGAGNRASSFSFGAIRPTSTVEIDGGQAGIGSRALRDGAAPPMSQLRPRISTAASGTRVSRVSFAADARPSMESRRTVTSRAFHNGFVPPLPERQDSDSSSSASDGVLSPTQTSGPLSLSVEDIQSRLNGDDVVPRPSVDEVMPALRMMQTGENTSSAEPDMLFTATPSFMPMQPANYMSPDDMLRAYAERRVASPPVGGNMPVPPAASYGGAMRTLYSPTTPTSSAPFMMSMHDNRKSIAPTMASGISTFAEEDVYGGTA</sequence>
<keyword evidence="4" id="KW-1185">Reference proteome</keyword>
<organism evidence="3 4">
    <name type="scientific">Bondarzewia mesenterica</name>
    <dbReference type="NCBI Taxonomy" id="1095465"/>
    <lineage>
        <taxon>Eukaryota</taxon>
        <taxon>Fungi</taxon>
        <taxon>Dikarya</taxon>
        <taxon>Basidiomycota</taxon>
        <taxon>Agaricomycotina</taxon>
        <taxon>Agaricomycetes</taxon>
        <taxon>Russulales</taxon>
        <taxon>Bondarzewiaceae</taxon>
        <taxon>Bondarzewia</taxon>
    </lineage>
</organism>
<name>A0A4S4LPU2_9AGAM</name>
<evidence type="ECO:0000313" key="3">
    <source>
        <dbReference type="EMBL" id="THH14065.1"/>
    </source>
</evidence>
<dbReference type="AlphaFoldDB" id="A0A4S4LPU2"/>
<comment type="caution">
    <text evidence="3">The sequence shown here is derived from an EMBL/GenBank/DDBJ whole genome shotgun (WGS) entry which is preliminary data.</text>
</comment>
<dbReference type="Proteomes" id="UP000310158">
    <property type="component" value="Unassembled WGS sequence"/>
</dbReference>
<keyword evidence="2" id="KW-0812">Transmembrane</keyword>
<keyword evidence="2" id="KW-1133">Transmembrane helix</keyword>
<dbReference type="EMBL" id="SGPL01000305">
    <property type="protein sequence ID" value="THH14065.1"/>
    <property type="molecule type" value="Genomic_DNA"/>
</dbReference>
<feature type="transmembrane region" description="Helical" evidence="2">
    <location>
        <begin position="173"/>
        <end position="195"/>
    </location>
</feature>
<evidence type="ECO:0000256" key="2">
    <source>
        <dbReference type="SAM" id="Phobius"/>
    </source>
</evidence>
<proteinExistence type="predicted"/>
<reference evidence="3 4" key="1">
    <citation type="submission" date="2019-02" db="EMBL/GenBank/DDBJ databases">
        <title>Genome sequencing of the rare red list fungi Bondarzewia mesenterica.</title>
        <authorList>
            <person name="Buettner E."/>
            <person name="Kellner H."/>
        </authorList>
    </citation>
    <scope>NUCLEOTIDE SEQUENCE [LARGE SCALE GENOMIC DNA]</scope>
    <source>
        <strain evidence="3 4">DSM 108281</strain>
    </source>
</reference>
<evidence type="ECO:0000256" key="1">
    <source>
        <dbReference type="SAM" id="MobiDB-lite"/>
    </source>
</evidence>
<accession>A0A4S4LPU2</accession>
<dbReference type="OrthoDB" id="3363836at2759"/>
<keyword evidence="2" id="KW-0472">Membrane</keyword>
<gene>
    <name evidence="3" type="ORF">EW146_g6226</name>
</gene>